<sequence>MYAFSPGLWSDSGHDMWAWSLVAVDTMNGAVTKQCDIAPRGMTRNISNIKLQHSRNG</sequence>
<reference evidence="1" key="1">
    <citation type="journal article" date="2019" name="bioRxiv">
        <title>The Genome of the Zebra Mussel, Dreissena polymorpha: A Resource for Invasive Species Research.</title>
        <authorList>
            <person name="McCartney M.A."/>
            <person name="Auch B."/>
            <person name="Kono T."/>
            <person name="Mallez S."/>
            <person name="Zhang Y."/>
            <person name="Obille A."/>
            <person name="Becker A."/>
            <person name="Abrahante J.E."/>
            <person name="Garbe J."/>
            <person name="Badalamenti J.P."/>
            <person name="Herman A."/>
            <person name="Mangelson H."/>
            <person name="Liachko I."/>
            <person name="Sullivan S."/>
            <person name="Sone E.D."/>
            <person name="Koren S."/>
            <person name="Silverstein K.A.T."/>
            <person name="Beckman K.B."/>
            <person name="Gohl D.M."/>
        </authorList>
    </citation>
    <scope>NUCLEOTIDE SEQUENCE</scope>
    <source>
        <strain evidence="1">Duluth1</strain>
        <tissue evidence="1">Whole animal</tissue>
    </source>
</reference>
<evidence type="ECO:0000313" key="1">
    <source>
        <dbReference type="EMBL" id="KAH3727316.1"/>
    </source>
</evidence>
<keyword evidence="2" id="KW-1185">Reference proteome</keyword>
<dbReference type="AlphaFoldDB" id="A0A9D4HQH5"/>
<dbReference type="Proteomes" id="UP000828390">
    <property type="component" value="Unassembled WGS sequence"/>
</dbReference>
<proteinExistence type="predicted"/>
<protein>
    <submittedName>
        <fullName evidence="1">Uncharacterized protein</fullName>
    </submittedName>
</protein>
<dbReference type="EMBL" id="JAIWYP010000012">
    <property type="protein sequence ID" value="KAH3727316.1"/>
    <property type="molecule type" value="Genomic_DNA"/>
</dbReference>
<gene>
    <name evidence="1" type="ORF">DPMN_053247</name>
</gene>
<comment type="caution">
    <text evidence="1">The sequence shown here is derived from an EMBL/GenBank/DDBJ whole genome shotgun (WGS) entry which is preliminary data.</text>
</comment>
<accession>A0A9D4HQH5</accession>
<evidence type="ECO:0000313" key="2">
    <source>
        <dbReference type="Proteomes" id="UP000828390"/>
    </source>
</evidence>
<reference evidence="1" key="2">
    <citation type="submission" date="2020-11" db="EMBL/GenBank/DDBJ databases">
        <authorList>
            <person name="McCartney M.A."/>
            <person name="Auch B."/>
            <person name="Kono T."/>
            <person name="Mallez S."/>
            <person name="Becker A."/>
            <person name="Gohl D.M."/>
            <person name="Silverstein K.A.T."/>
            <person name="Koren S."/>
            <person name="Bechman K.B."/>
            <person name="Herman A."/>
            <person name="Abrahante J.E."/>
            <person name="Garbe J."/>
        </authorList>
    </citation>
    <scope>NUCLEOTIDE SEQUENCE</scope>
    <source>
        <strain evidence="1">Duluth1</strain>
        <tissue evidence="1">Whole animal</tissue>
    </source>
</reference>
<name>A0A9D4HQH5_DREPO</name>
<organism evidence="1 2">
    <name type="scientific">Dreissena polymorpha</name>
    <name type="common">Zebra mussel</name>
    <name type="synonym">Mytilus polymorpha</name>
    <dbReference type="NCBI Taxonomy" id="45954"/>
    <lineage>
        <taxon>Eukaryota</taxon>
        <taxon>Metazoa</taxon>
        <taxon>Spiralia</taxon>
        <taxon>Lophotrochozoa</taxon>
        <taxon>Mollusca</taxon>
        <taxon>Bivalvia</taxon>
        <taxon>Autobranchia</taxon>
        <taxon>Heteroconchia</taxon>
        <taxon>Euheterodonta</taxon>
        <taxon>Imparidentia</taxon>
        <taxon>Neoheterodontei</taxon>
        <taxon>Myida</taxon>
        <taxon>Dreissenoidea</taxon>
        <taxon>Dreissenidae</taxon>
        <taxon>Dreissena</taxon>
    </lineage>
</organism>